<evidence type="ECO:0000256" key="11">
    <source>
        <dbReference type="PIRNR" id="PIRNR016636"/>
    </source>
</evidence>
<dbReference type="InterPro" id="IPR028362">
    <property type="entry name" value="AlgI"/>
</dbReference>
<dbReference type="PANTHER" id="PTHR13285:SF23">
    <property type="entry name" value="TEICHOIC ACID D-ALANYLTRANSFERASE"/>
    <property type="match status" value="1"/>
</dbReference>
<dbReference type="PANTHER" id="PTHR13285">
    <property type="entry name" value="ACYLTRANSFERASE"/>
    <property type="match status" value="1"/>
</dbReference>
<evidence type="ECO:0000256" key="6">
    <source>
        <dbReference type="ARBA" id="ARBA00022692"/>
    </source>
</evidence>
<dbReference type="RefSeq" id="WP_345340873.1">
    <property type="nucleotide sequence ID" value="NZ_BAABLI010000017.1"/>
</dbReference>
<proteinExistence type="inferred from homology"/>
<evidence type="ECO:0000256" key="4">
    <source>
        <dbReference type="ARBA" id="ARBA00022475"/>
    </source>
</evidence>
<keyword evidence="9 11" id="KW-0472">Membrane</keyword>
<dbReference type="InterPro" id="IPR024194">
    <property type="entry name" value="Ac/AlaTfrase_AlgI/DltB"/>
</dbReference>
<reference evidence="14" key="1">
    <citation type="journal article" date="2019" name="Int. J. Syst. Evol. Microbiol.">
        <title>The Global Catalogue of Microorganisms (GCM) 10K type strain sequencing project: providing services to taxonomists for standard genome sequencing and annotation.</title>
        <authorList>
            <consortium name="The Broad Institute Genomics Platform"/>
            <consortium name="The Broad Institute Genome Sequencing Center for Infectious Disease"/>
            <person name="Wu L."/>
            <person name="Ma J."/>
        </authorList>
    </citation>
    <scope>NUCLEOTIDE SEQUENCE [LARGE SCALE GENOMIC DNA]</scope>
    <source>
        <strain evidence="14">CGMCC 1.10992</strain>
    </source>
</reference>
<accession>A0ABW4XND3</accession>
<feature type="transmembrane region" description="Helical" evidence="12">
    <location>
        <begin position="150"/>
        <end position="169"/>
    </location>
</feature>
<comment type="subcellular location">
    <subcellularLocation>
        <location evidence="11">Cell inner membrane</location>
    </subcellularLocation>
    <subcellularLocation>
        <location evidence="1">Cell membrane</location>
        <topology evidence="1">Multi-pass membrane protein</topology>
    </subcellularLocation>
</comment>
<feature type="transmembrane region" description="Helical" evidence="12">
    <location>
        <begin position="29"/>
        <end position="55"/>
    </location>
</feature>
<evidence type="ECO:0000313" key="13">
    <source>
        <dbReference type="EMBL" id="MFD2095981.1"/>
    </source>
</evidence>
<keyword evidence="10 11" id="KW-0012">Acyltransferase</keyword>
<keyword evidence="5 11" id="KW-0808">Transferase</keyword>
<dbReference type="Pfam" id="PF03062">
    <property type="entry name" value="MBOAT"/>
    <property type="match status" value="1"/>
</dbReference>
<feature type="transmembrane region" description="Helical" evidence="12">
    <location>
        <begin position="394"/>
        <end position="421"/>
    </location>
</feature>
<evidence type="ECO:0000256" key="5">
    <source>
        <dbReference type="ARBA" id="ARBA00022679"/>
    </source>
</evidence>
<keyword evidence="8 12" id="KW-1133">Transmembrane helix</keyword>
<dbReference type="InterPro" id="IPR004299">
    <property type="entry name" value="MBOAT_fam"/>
</dbReference>
<organism evidence="13 14">
    <name type="scientific">Corallincola platygyrae</name>
    <dbReference type="NCBI Taxonomy" id="1193278"/>
    <lineage>
        <taxon>Bacteria</taxon>
        <taxon>Pseudomonadati</taxon>
        <taxon>Pseudomonadota</taxon>
        <taxon>Gammaproteobacteria</taxon>
        <taxon>Alteromonadales</taxon>
        <taxon>Psychromonadaceae</taxon>
        <taxon>Corallincola</taxon>
    </lineage>
</organism>
<comment type="pathway">
    <text evidence="2 11">Glycan biosynthesis; alginate biosynthesis.</text>
</comment>
<feature type="transmembrane region" description="Helical" evidence="12">
    <location>
        <begin position="75"/>
        <end position="93"/>
    </location>
</feature>
<keyword evidence="4 11" id="KW-1003">Cell membrane</keyword>
<feature type="transmembrane region" description="Helical" evidence="12">
    <location>
        <begin position="364"/>
        <end position="382"/>
    </location>
</feature>
<dbReference type="Proteomes" id="UP001597380">
    <property type="component" value="Unassembled WGS sequence"/>
</dbReference>
<keyword evidence="11" id="KW-0997">Cell inner membrane</keyword>
<evidence type="ECO:0000256" key="2">
    <source>
        <dbReference type="ARBA" id="ARBA00005182"/>
    </source>
</evidence>
<dbReference type="PIRSF" id="PIRSF016636">
    <property type="entry name" value="AlgI_DltB"/>
    <property type="match status" value="1"/>
</dbReference>
<evidence type="ECO:0000256" key="7">
    <source>
        <dbReference type="ARBA" id="ARBA00022841"/>
    </source>
</evidence>
<sequence>MTFASKEYLFFFVTVLVLYWLLSRRRQNHMLLVASYVFYAAWDWRFLSLIIISTLVDHYVGHKICDEKRTRIRKLWLTSSLVINLSILFYFKYCNFFIDSLQGMLQGLGIETGLQTLNIILPVGISFYTFQSLSYSLDIYRGKLTPHKSLLTFATFVAFFPQLVAGPIVRAREFLYQLDAPRKFHWATFEDGALRFLKGLFCKVFIADNLGIYLVDPVFVDTAGHSTGMLWLAMIGYGVQIYADFSGYSNMAIGSAKMLGFSLPENFNFPYLATSIVDFWRRWHLTMSRFFRDYVYISLGGNQCGPWRNFFNVTVTTLISGLWHGANWTFVIWGGLHGLLVSLTHVWQRLTDGSVIGQFLTKAWWLRWAITQLAVMLLWVVFRSDSMVSAVDFYTGLFVVQQGAVLALPAIVWLAFVAFLIEHGVGWSQEHSSDKSDNVSARPVMWVRAGVYVAMMVALTHGMPSGQTPFIYFQF</sequence>
<keyword evidence="7 11" id="KW-0016">Alginate biosynthesis</keyword>
<evidence type="ECO:0000256" key="8">
    <source>
        <dbReference type="ARBA" id="ARBA00022989"/>
    </source>
</evidence>
<gene>
    <name evidence="13" type="ORF">ACFSJ3_08300</name>
</gene>
<dbReference type="PIRSF" id="PIRSF500217">
    <property type="entry name" value="AlgI"/>
    <property type="match status" value="1"/>
</dbReference>
<dbReference type="EMBL" id="JBHUHT010000011">
    <property type="protein sequence ID" value="MFD2095981.1"/>
    <property type="molecule type" value="Genomic_DNA"/>
</dbReference>
<feature type="transmembrane region" description="Helical" evidence="12">
    <location>
        <begin position="441"/>
        <end position="459"/>
    </location>
</feature>
<feature type="transmembrane region" description="Helical" evidence="12">
    <location>
        <begin position="7"/>
        <end position="23"/>
    </location>
</feature>
<evidence type="ECO:0000256" key="3">
    <source>
        <dbReference type="ARBA" id="ARBA00010323"/>
    </source>
</evidence>
<keyword evidence="6 11" id="KW-0812">Transmembrane</keyword>
<feature type="transmembrane region" description="Helical" evidence="12">
    <location>
        <begin position="113"/>
        <end position="130"/>
    </location>
</feature>
<dbReference type="EC" id="2.3.1.-" evidence="11"/>
<evidence type="ECO:0000256" key="12">
    <source>
        <dbReference type="SAM" id="Phobius"/>
    </source>
</evidence>
<evidence type="ECO:0000256" key="1">
    <source>
        <dbReference type="ARBA" id="ARBA00004651"/>
    </source>
</evidence>
<comment type="similarity">
    <text evidence="3 11">Belongs to the membrane-bound acyltransferase family.</text>
</comment>
<evidence type="ECO:0000256" key="10">
    <source>
        <dbReference type="ARBA" id="ARBA00023315"/>
    </source>
</evidence>
<evidence type="ECO:0000313" key="14">
    <source>
        <dbReference type="Proteomes" id="UP001597380"/>
    </source>
</evidence>
<comment type="caution">
    <text evidence="13">The sequence shown here is derived from an EMBL/GenBank/DDBJ whole genome shotgun (WGS) entry which is preliminary data.</text>
</comment>
<name>A0ABW4XND3_9GAMM</name>
<evidence type="ECO:0000256" key="9">
    <source>
        <dbReference type="ARBA" id="ARBA00023136"/>
    </source>
</evidence>
<keyword evidence="14" id="KW-1185">Reference proteome</keyword>
<protein>
    <recommendedName>
        <fullName evidence="11">Probable alginate O-acetylase</fullName>
        <ecNumber evidence="11">2.3.1.-</ecNumber>
    </recommendedName>
</protein>
<dbReference type="InterPro" id="IPR051085">
    <property type="entry name" value="MB_O-acyltransferase"/>
</dbReference>